<keyword evidence="4" id="KW-1185">Reference proteome</keyword>
<dbReference type="Proteomes" id="UP001601992">
    <property type="component" value="Unassembled WGS sequence"/>
</dbReference>
<dbReference type="RefSeq" id="WP_387404986.1">
    <property type="nucleotide sequence ID" value="NZ_JBIAQY010000008.1"/>
</dbReference>
<accession>A0ABW6S3D3</accession>
<organism evidence="3 4">
    <name type="scientific">Nocardia jiangxiensis</name>
    <dbReference type="NCBI Taxonomy" id="282685"/>
    <lineage>
        <taxon>Bacteria</taxon>
        <taxon>Bacillati</taxon>
        <taxon>Actinomycetota</taxon>
        <taxon>Actinomycetes</taxon>
        <taxon>Mycobacteriales</taxon>
        <taxon>Nocardiaceae</taxon>
        <taxon>Nocardia</taxon>
    </lineage>
</organism>
<proteinExistence type="inferred from homology"/>
<comment type="caution">
    <text evidence="3">The sequence shown here is derived from an EMBL/GenBank/DDBJ whole genome shotgun (WGS) entry which is preliminary data.</text>
</comment>
<comment type="similarity">
    <text evidence="1">Belongs to the short-chain dehydrogenases/reductases (SDR) family.</text>
</comment>
<evidence type="ECO:0000313" key="4">
    <source>
        <dbReference type="Proteomes" id="UP001601992"/>
    </source>
</evidence>
<dbReference type="PANTHER" id="PTHR43477">
    <property type="entry name" value="DIHYDROANTICAPSIN 7-DEHYDROGENASE"/>
    <property type="match status" value="1"/>
</dbReference>
<evidence type="ECO:0000313" key="3">
    <source>
        <dbReference type="EMBL" id="MFF3570808.1"/>
    </source>
</evidence>
<reference evidence="3 4" key="1">
    <citation type="submission" date="2024-10" db="EMBL/GenBank/DDBJ databases">
        <title>The Natural Products Discovery Center: Release of the First 8490 Sequenced Strains for Exploring Actinobacteria Biosynthetic Diversity.</title>
        <authorList>
            <person name="Kalkreuter E."/>
            <person name="Kautsar S.A."/>
            <person name="Yang D."/>
            <person name="Bader C.D."/>
            <person name="Teijaro C.N."/>
            <person name="Fluegel L."/>
            <person name="Davis C.M."/>
            <person name="Simpson J.R."/>
            <person name="Lauterbach L."/>
            <person name="Steele A.D."/>
            <person name="Gui C."/>
            <person name="Meng S."/>
            <person name="Li G."/>
            <person name="Viehrig K."/>
            <person name="Ye F."/>
            <person name="Su P."/>
            <person name="Kiefer A.F."/>
            <person name="Nichols A."/>
            <person name="Cepeda A.J."/>
            <person name="Yan W."/>
            <person name="Fan B."/>
            <person name="Jiang Y."/>
            <person name="Adhikari A."/>
            <person name="Zheng C.-J."/>
            <person name="Schuster L."/>
            <person name="Cowan T.M."/>
            <person name="Smanski M.J."/>
            <person name="Chevrette M.G."/>
            <person name="De Carvalho L.P.S."/>
            <person name="Shen B."/>
        </authorList>
    </citation>
    <scope>NUCLEOTIDE SEQUENCE [LARGE SCALE GENOMIC DNA]</scope>
    <source>
        <strain evidence="3 4">NPDC002593</strain>
    </source>
</reference>
<dbReference type="SUPFAM" id="SSF51735">
    <property type="entry name" value="NAD(P)-binding Rossmann-fold domains"/>
    <property type="match status" value="1"/>
</dbReference>
<dbReference type="InterPro" id="IPR002347">
    <property type="entry name" value="SDR_fam"/>
</dbReference>
<evidence type="ECO:0000256" key="2">
    <source>
        <dbReference type="ARBA" id="ARBA00023002"/>
    </source>
</evidence>
<dbReference type="Gene3D" id="3.40.50.720">
    <property type="entry name" value="NAD(P)-binding Rossmann-like Domain"/>
    <property type="match status" value="1"/>
</dbReference>
<dbReference type="Pfam" id="PF13561">
    <property type="entry name" value="adh_short_C2"/>
    <property type="match status" value="1"/>
</dbReference>
<gene>
    <name evidence="3" type="ORF">ACFYXQ_23775</name>
</gene>
<dbReference type="InterPro" id="IPR036291">
    <property type="entry name" value="NAD(P)-bd_dom_sf"/>
</dbReference>
<evidence type="ECO:0000256" key="1">
    <source>
        <dbReference type="ARBA" id="ARBA00006484"/>
    </source>
</evidence>
<protein>
    <submittedName>
        <fullName evidence="3">SDR family oxidoreductase</fullName>
    </submittedName>
</protein>
<sequence>MTLEDKRVVLLGGTAGIGLATAQAAAAAGARVVVVSSNPDNVAKALAQLPADAQGETVDLTRESEIESLFARQGAFDHLVYTAGESLALFPLQDVTIYTAQRFFQTRFWGAYTSAKYAAPHINTGGSIVLSSGGAVQRPMPGWTVSASILGAIEALGRALAVELAPIRVNVVRPGLVRTELWREFPAEVREELFRTHGGTLPVGRVGEAEDLARSYLHLMEQEYATGSILTVDGGGVLV</sequence>
<dbReference type="InterPro" id="IPR051122">
    <property type="entry name" value="SDR_DHRS6-like"/>
</dbReference>
<keyword evidence="2" id="KW-0560">Oxidoreductase</keyword>
<dbReference type="EMBL" id="JBIAQY010000008">
    <property type="protein sequence ID" value="MFF3570808.1"/>
    <property type="molecule type" value="Genomic_DNA"/>
</dbReference>
<dbReference type="PRINTS" id="PR00081">
    <property type="entry name" value="GDHRDH"/>
</dbReference>
<dbReference type="PANTHER" id="PTHR43477:SF1">
    <property type="entry name" value="DIHYDROANTICAPSIN 7-DEHYDROGENASE"/>
    <property type="match status" value="1"/>
</dbReference>
<name>A0ABW6S3D3_9NOCA</name>